<dbReference type="CDD" id="cd07557">
    <property type="entry name" value="trimeric_dUTPase"/>
    <property type="match status" value="1"/>
</dbReference>
<evidence type="ECO:0000313" key="7">
    <source>
        <dbReference type="EMBL" id="OGI45476.1"/>
    </source>
</evidence>
<dbReference type="PANTHER" id="PTHR11241">
    <property type="entry name" value="DEOXYURIDINE 5'-TRIPHOSPHATE NUCLEOTIDOHYDROLASE"/>
    <property type="match status" value="1"/>
</dbReference>
<dbReference type="GO" id="GO:0046081">
    <property type="term" value="P:dUTP catabolic process"/>
    <property type="evidence" value="ECO:0007669"/>
    <property type="project" value="InterPro"/>
</dbReference>
<organism evidence="7 8">
    <name type="scientific">Candidatus Nomurabacteria bacterium GWB1_40_6</name>
    <dbReference type="NCBI Taxonomy" id="1801727"/>
    <lineage>
        <taxon>Bacteria</taxon>
        <taxon>Candidatus Nomuraibacteriota</taxon>
    </lineage>
</organism>
<comment type="caution">
    <text evidence="7">The sequence shown here is derived from an EMBL/GenBank/DDBJ whole genome shotgun (WGS) entry which is preliminary data.</text>
</comment>
<dbReference type="GO" id="GO:0000287">
    <property type="term" value="F:magnesium ion binding"/>
    <property type="evidence" value="ECO:0007669"/>
    <property type="project" value="InterPro"/>
</dbReference>
<dbReference type="PANTHER" id="PTHR11241:SF0">
    <property type="entry name" value="DEOXYURIDINE 5'-TRIPHOSPHATE NUCLEOTIDOHYDROLASE"/>
    <property type="match status" value="1"/>
</dbReference>
<evidence type="ECO:0000256" key="4">
    <source>
        <dbReference type="ARBA" id="ARBA00023080"/>
    </source>
</evidence>
<comment type="similarity">
    <text evidence="1">Belongs to the dUTPase family.</text>
</comment>
<dbReference type="AlphaFoldDB" id="A0A1F6TK69"/>
<dbReference type="InterPro" id="IPR033704">
    <property type="entry name" value="dUTPase_trimeric"/>
</dbReference>
<accession>A0A1F6TK69</accession>
<dbReference type="InterPro" id="IPR036157">
    <property type="entry name" value="dUTPase-like_sf"/>
</dbReference>
<name>A0A1F6TK69_9BACT</name>
<keyword evidence="4" id="KW-0546">Nucleotide metabolism</keyword>
<reference evidence="7 8" key="1">
    <citation type="journal article" date="2016" name="Nat. Commun.">
        <title>Thousands of microbial genomes shed light on interconnected biogeochemical processes in an aquifer system.</title>
        <authorList>
            <person name="Anantharaman K."/>
            <person name="Brown C.T."/>
            <person name="Hug L.A."/>
            <person name="Sharon I."/>
            <person name="Castelle C.J."/>
            <person name="Probst A.J."/>
            <person name="Thomas B.C."/>
            <person name="Singh A."/>
            <person name="Wilkins M.J."/>
            <person name="Karaoz U."/>
            <person name="Brodie E.L."/>
            <person name="Williams K.H."/>
            <person name="Hubbard S.S."/>
            <person name="Banfield J.F."/>
        </authorList>
    </citation>
    <scope>NUCLEOTIDE SEQUENCE [LARGE SCALE GENOMIC DNA]</scope>
</reference>
<feature type="domain" description="dUTPase-like" evidence="6">
    <location>
        <begin position="13"/>
        <end position="139"/>
    </location>
</feature>
<dbReference type="SUPFAM" id="SSF51283">
    <property type="entry name" value="dUTPase-like"/>
    <property type="match status" value="1"/>
</dbReference>
<protein>
    <recommendedName>
        <fullName evidence="2">dUTP diphosphatase</fullName>
        <ecNumber evidence="2">3.6.1.23</ecNumber>
    </recommendedName>
</protein>
<keyword evidence="3" id="KW-0378">Hydrolase</keyword>
<evidence type="ECO:0000256" key="1">
    <source>
        <dbReference type="ARBA" id="ARBA00006581"/>
    </source>
</evidence>
<sequence>MKVKIKRVDKTLPLPEYLTSGAVAFDLYSRLEVDVPSKSTERLPTNIVLAIPKGYMLEIKDRSSTLKRKGLLVSTGYIDNDYCGDSDEILLQVYNLTDDSVKIEKGERLGQGVFVKIEIAEWEETNFMEGNSRGGFGTTGFK</sequence>
<evidence type="ECO:0000256" key="3">
    <source>
        <dbReference type="ARBA" id="ARBA00022801"/>
    </source>
</evidence>
<dbReference type="InterPro" id="IPR008181">
    <property type="entry name" value="dUTPase"/>
</dbReference>
<dbReference type="EMBL" id="MFTD01000048">
    <property type="protein sequence ID" value="OGI45476.1"/>
    <property type="molecule type" value="Genomic_DNA"/>
</dbReference>
<evidence type="ECO:0000256" key="5">
    <source>
        <dbReference type="ARBA" id="ARBA00047686"/>
    </source>
</evidence>
<comment type="catalytic activity">
    <reaction evidence="5">
        <text>dUTP + H2O = dUMP + diphosphate + H(+)</text>
        <dbReference type="Rhea" id="RHEA:10248"/>
        <dbReference type="ChEBI" id="CHEBI:15377"/>
        <dbReference type="ChEBI" id="CHEBI:15378"/>
        <dbReference type="ChEBI" id="CHEBI:33019"/>
        <dbReference type="ChEBI" id="CHEBI:61555"/>
        <dbReference type="ChEBI" id="CHEBI:246422"/>
        <dbReference type="EC" id="3.6.1.23"/>
    </reaction>
</comment>
<dbReference type="GO" id="GO:0006226">
    <property type="term" value="P:dUMP biosynthetic process"/>
    <property type="evidence" value="ECO:0007669"/>
    <property type="project" value="InterPro"/>
</dbReference>
<dbReference type="Gene3D" id="2.70.40.10">
    <property type="match status" value="1"/>
</dbReference>
<dbReference type="Pfam" id="PF00692">
    <property type="entry name" value="dUTPase"/>
    <property type="match status" value="1"/>
</dbReference>
<evidence type="ECO:0000259" key="6">
    <source>
        <dbReference type="Pfam" id="PF00692"/>
    </source>
</evidence>
<dbReference type="Proteomes" id="UP000176484">
    <property type="component" value="Unassembled WGS sequence"/>
</dbReference>
<proteinExistence type="inferred from homology"/>
<dbReference type="InterPro" id="IPR029054">
    <property type="entry name" value="dUTPase-like"/>
</dbReference>
<dbReference type="EC" id="3.6.1.23" evidence="2"/>
<dbReference type="GO" id="GO:0004170">
    <property type="term" value="F:dUTP diphosphatase activity"/>
    <property type="evidence" value="ECO:0007669"/>
    <property type="project" value="UniProtKB-EC"/>
</dbReference>
<evidence type="ECO:0000313" key="8">
    <source>
        <dbReference type="Proteomes" id="UP000176484"/>
    </source>
</evidence>
<evidence type="ECO:0000256" key="2">
    <source>
        <dbReference type="ARBA" id="ARBA00012379"/>
    </source>
</evidence>
<gene>
    <name evidence="7" type="ORF">A2121_00940</name>
</gene>